<sequence length="51" mass="5602">MQNFKVTWVQAGEPKRSTVAYDRPSADDRAARLGQEAGVTDVQVIEVKPGE</sequence>
<organism evidence="1 2">
    <name type="scientific">Streptomyces nymphaeiformis</name>
    <dbReference type="NCBI Taxonomy" id="2663842"/>
    <lineage>
        <taxon>Bacteria</taxon>
        <taxon>Bacillati</taxon>
        <taxon>Actinomycetota</taxon>
        <taxon>Actinomycetes</taxon>
        <taxon>Kitasatosporales</taxon>
        <taxon>Streptomycetaceae</taxon>
        <taxon>Streptomyces</taxon>
    </lineage>
</organism>
<comment type="caution">
    <text evidence="1">The sequence shown here is derived from an EMBL/GenBank/DDBJ whole genome shotgun (WGS) entry which is preliminary data.</text>
</comment>
<dbReference type="Proteomes" id="UP000582643">
    <property type="component" value="Unassembled WGS sequence"/>
</dbReference>
<reference evidence="1 2" key="1">
    <citation type="submission" date="2020-08" db="EMBL/GenBank/DDBJ databases">
        <title>Genomic Encyclopedia of Type Strains, Phase III (KMG-III): the genomes of soil and plant-associated and newly described type strains.</title>
        <authorList>
            <person name="Whitman W."/>
        </authorList>
    </citation>
    <scope>NUCLEOTIDE SEQUENCE [LARGE SCALE GENOMIC DNA]</scope>
    <source>
        <strain evidence="1 2">SFB5A</strain>
    </source>
</reference>
<keyword evidence="2" id="KW-1185">Reference proteome</keyword>
<proteinExistence type="predicted"/>
<gene>
    <name evidence="1" type="ORF">GGE06_005943</name>
</gene>
<dbReference type="EMBL" id="JACHJY010000009">
    <property type="protein sequence ID" value="MBB4984993.1"/>
    <property type="molecule type" value="Genomic_DNA"/>
</dbReference>
<evidence type="ECO:0000313" key="2">
    <source>
        <dbReference type="Proteomes" id="UP000582643"/>
    </source>
</evidence>
<evidence type="ECO:0000313" key="1">
    <source>
        <dbReference type="EMBL" id="MBB4984993.1"/>
    </source>
</evidence>
<accession>A0A7W7XFB2</accession>
<name>A0A7W7XFB2_9ACTN</name>
<dbReference type="AlphaFoldDB" id="A0A7W7XFB2"/>
<protein>
    <submittedName>
        <fullName evidence="1">Uncharacterized protein</fullName>
    </submittedName>
</protein>
<dbReference type="RefSeq" id="WP_184932220.1">
    <property type="nucleotide sequence ID" value="NZ_JACHJY010000009.1"/>
</dbReference>